<feature type="compositionally biased region" description="Acidic residues" evidence="8">
    <location>
        <begin position="545"/>
        <end position="555"/>
    </location>
</feature>
<dbReference type="PANTHER" id="PTHR12157">
    <property type="entry name" value="REGULATING SYNAPTIC MEMBRANE EXOCYTOSIS PROTEIN"/>
    <property type="match status" value="1"/>
</dbReference>
<dbReference type="SMART" id="SM00228">
    <property type="entry name" value="PDZ"/>
    <property type="match status" value="1"/>
</dbReference>
<evidence type="ECO:0000313" key="14">
    <source>
        <dbReference type="RefSeq" id="XP_072591402.1"/>
    </source>
</evidence>
<evidence type="ECO:0000256" key="3">
    <source>
        <dbReference type="ARBA" id="ARBA00022771"/>
    </source>
</evidence>
<dbReference type="PANTHER" id="PTHR12157:SF18">
    <property type="entry name" value="REGULATING SYNAPTIC MEMBRANE EXOCYTOSIS PROTEIN 1"/>
    <property type="match status" value="1"/>
</dbReference>
<feature type="region of interest" description="Disordered" evidence="8">
    <location>
        <begin position="698"/>
        <end position="732"/>
    </location>
</feature>
<feature type="compositionally biased region" description="Basic residues" evidence="8">
    <location>
        <begin position="377"/>
        <end position="388"/>
    </location>
</feature>
<accession>A0ABM4YM80</accession>
<dbReference type="Proteomes" id="UP001652641">
    <property type="component" value="Chromosome 1"/>
</dbReference>
<evidence type="ECO:0000256" key="5">
    <source>
        <dbReference type="ARBA" id="ARBA00023018"/>
    </source>
</evidence>
<evidence type="ECO:0000256" key="8">
    <source>
        <dbReference type="SAM" id="MobiDB-lite"/>
    </source>
</evidence>
<dbReference type="GeneID" id="112914118"/>
<evidence type="ECO:0000259" key="10">
    <source>
        <dbReference type="PROSITE" id="PS50106"/>
    </source>
</evidence>
<feature type="region of interest" description="Disordered" evidence="8">
    <location>
        <begin position="870"/>
        <end position="1021"/>
    </location>
</feature>
<dbReference type="InterPro" id="IPR054386">
    <property type="entry name" value="RIM_Znf"/>
</dbReference>
<dbReference type="InterPro" id="IPR000008">
    <property type="entry name" value="C2_dom"/>
</dbReference>
<feature type="compositionally biased region" description="Basic and acidic residues" evidence="8">
    <location>
        <begin position="305"/>
        <end position="357"/>
    </location>
</feature>
<comment type="subcellular location">
    <subcellularLocation>
        <location evidence="6">Synapse</location>
    </subcellularLocation>
</comment>
<name>A0ABM4YM80_VULVU</name>
<feature type="compositionally biased region" description="Polar residues" evidence="8">
    <location>
        <begin position="218"/>
        <end position="235"/>
    </location>
</feature>
<dbReference type="Pfam" id="PF00595">
    <property type="entry name" value="PDZ"/>
    <property type="match status" value="1"/>
</dbReference>
<dbReference type="SUPFAM" id="SSF50156">
    <property type="entry name" value="PDZ domain-like"/>
    <property type="match status" value="1"/>
</dbReference>
<reference evidence="13" key="1">
    <citation type="submission" date="2025-05" db="UniProtKB">
        <authorList>
            <consortium name="RefSeq"/>
        </authorList>
    </citation>
    <scope>NUCLEOTIDE SEQUENCE [LARGE SCALE GENOMIC DNA]</scope>
</reference>
<feature type="region of interest" description="Disordered" evidence="8">
    <location>
        <begin position="1"/>
        <end position="26"/>
    </location>
</feature>
<feature type="domain" description="FYVE-type" evidence="11">
    <location>
        <begin position="110"/>
        <end position="170"/>
    </location>
</feature>
<dbReference type="InterPro" id="IPR010911">
    <property type="entry name" value="Rab_BD"/>
</dbReference>
<feature type="domain" description="PDZ" evidence="10">
    <location>
        <begin position="605"/>
        <end position="691"/>
    </location>
</feature>
<dbReference type="InterPro" id="IPR035892">
    <property type="entry name" value="C2_domain_sf"/>
</dbReference>
<dbReference type="PROSITE" id="PS50916">
    <property type="entry name" value="RABBD"/>
    <property type="match status" value="1"/>
</dbReference>
<feature type="compositionally biased region" description="Basic residues" evidence="8">
    <location>
        <begin position="515"/>
        <end position="527"/>
    </location>
</feature>
<dbReference type="Gene3D" id="3.30.40.10">
    <property type="entry name" value="Zinc/RING finger domain, C3HC4 (zinc finger)"/>
    <property type="match status" value="1"/>
</dbReference>
<dbReference type="CDD" id="cd06714">
    <property type="entry name" value="PDZ_RIM-like"/>
    <property type="match status" value="1"/>
</dbReference>
<dbReference type="Gene3D" id="2.30.42.10">
    <property type="match status" value="1"/>
</dbReference>
<feature type="compositionally biased region" description="Basic and acidic residues" evidence="8">
    <location>
        <begin position="462"/>
        <end position="475"/>
    </location>
</feature>
<dbReference type="SUPFAM" id="SSF57903">
    <property type="entry name" value="FYVE/PHD zinc finger"/>
    <property type="match status" value="1"/>
</dbReference>
<feature type="compositionally biased region" description="Basic and acidic residues" evidence="8">
    <location>
        <begin position="204"/>
        <end position="217"/>
    </location>
</feature>
<sequence length="1371" mass="153545">MSSAVGPRGPRPPTVPPPMQELPDLSHLTEEERNIIMAVMDRQKEEEEKEEAMLKCVVRDMAKPAACKTPRNAENQPHQPSPRLHQQFESYKEQVRKIGEEARRYQGEHKDDAPTCGICHKTKFADGCGHLCSYCRTKFCARCGGRVSLRSNNEDKVVMWVCNLCRKQQEILTKSGAWFFGSGPQQPSQDGTLSDTATGAGSEVPREKKARLQERSRSQTPLSTAAASSQDTAPPSAQPDRSKGAESSQQAVGPEQKQVSSRSRSEPPRERKKTAGLSEQNGKGAQKSERKRVPKSSVQPGEGAVEDRERKERRESRRLEKGRSQDFPDVPEKREDRKAAEDEKQRKEEEYQTRYRSDPNLARYPVKPPPEEQQMRMHARVSRARHERRHSDVALPRTEAGAPPPDSKAGKRAPAAARASPPESPRAYSAERTAEARAPGAKQLTNHSPPAPRHGPVPAEALEPKAQEPLRKQSRLDPSSAVLIRKSKREKVETMLRNDSLSSDQSESVRPSPPKPHRSKRGGKKRQMSVSSSEEEGVSTPEYTSCEDVELESESVSEKGDLDYYWLDPATWHSRETSPISSHPVTWQPSKEGDRLIGRVILNKRTTMPKESGALLGLKVVGGKMTDLGRLGAFITKVKKGSLADVVGHLRAGDEVLEWNGKPLPGATNEEVYNIILESKSEPQVEIIVSRPIGDIPRIPESSHPPLESSSSSFESQKMERPSISVISPTSPGALKDAPQVLPGQLSVKLWYDKVGHQLIVNVLQATDLPTRVDGRPRNPYVKMYFLPDRSDKSKRRTKTVKKVLEPKWNQTFVYSHVHRRDFRERMLEITVWDQPRVQEEESEFLGEILIELETALLDDEPHWYKLQTHDESSLPLPQPSPFMPRRHIHGESSSKKLQRSQRISDSDISDYEVDDGIGVVPPVGYRSSARESKSTTLTVPEQQRTTHHRSRSVSPHRGDDQGRPRSRLPNVPLQRSLDEIHPTRRSRSPTRHHDASRSPVDHRSRDVDSQYLSEQDSELLMLPRAKRGRSAECLHTTSELQPSLDRARSASTNCLRPDTSLHSPERERGRWSPSLDRRRPPSPRIQIQHASPENDRMHRQASPTHPPPSDTSFSSRRGRQLPQVPVRSGSIEQESGHKKLKSTIQRSTETGMAAEMRKMVRQPSRESTDGSINSYSSEGNLIFPGVRLGADSQFSDFLDGLGPAQLVGRQTLATPAMGDIQIGMEDKKGQLEVEVIRARSLTQKPGSKSTPAPYVKVYLLENGACIAKKKTRIARKTLDPLYQQSLVFDESPQGKVLQVIVWGDYGRMDHKCFMGVAQILLEELDLSSMVIGWYKLFPPSSLVDPTLTPLTRRASQSSLESSTGPPCIRS</sequence>
<evidence type="ECO:0000259" key="9">
    <source>
        <dbReference type="PROSITE" id="PS50004"/>
    </source>
</evidence>
<feature type="region of interest" description="Disordered" evidence="8">
    <location>
        <begin position="182"/>
        <end position="555"/>
    </location>
</feature>
<feature type="compositionally biased region" description="Low complexity" evidence="8">
    <location>
        <begin position="412"/>
        <end position="431"/>
    </location>
</feature>
<protein>
    <submittedName>
        <fullName evidence="14">Regulating synaptic membrane exocytosis protein 1 isoform X41</fullName>
    </submittedName>
</protein>
<feature type="compositionally biased region" description="Basic and acidic residues" evidence="8">
    <location>
        <begin position="992"/>
        <end position="1009"/>
    </location>
</feature>
<feature type="domain" description="RabBD" evidence="12">
    <location>
        <begin position="22"/>
        <end position="182"/>
    </location>
</feature>
<dbReference type="PROSITE" id="PS50106">
    <property type="entry name" value="PDZ"/>
    <property type="match status" value="1"/>
</dbReference>
<keyword evidence="2" id="KW-0677">Repeat</keyword>
<evidence type="ECO:0000313" key="13">
    <source>
        <dbReference type="Proteomes" id="UP001652641"/>
    </source>
</evidence>
<feature type="compositionally biased region" description="Low complexity" evidence="8">
    <location>
        <begin position="700"/>
        <end position="716"/>
    </location>
</feature>
<dbReference type="InterPro" id="IPR017455">
    <property type="entry name" value="Znf_FYVE-rel"/>
</dbReference>
<feature type="compositionally biased region" description="Polar residues" evidence="8">
    <location>
        <begin position="935"/>
        <end position="944"/>
    </location>
</feature>
<keyword evidence="13" id="KW-1185">Reference proteome</keyword>
<evidence type="ECO:0000256" key="2">
    <source>
        <dbReference type="ARBA" id="ARBA00022737"/>
    </source>
</evidence>
<feature type="compositionally biased region" description="Polar residues" evidence="8">
    <location>
        <begin position="183"/>
        <end position="199"/>
    </location>
</feature>
<dbReference type="InterPro" id="IPR039032">
    <property type="entry name" value="Rim-like"/>
</dbReference>
<feature type="compositionally biased region" description="Pro residues" evidence="8">
    <location>
        <begin position="9"/>
        <end position="20"/>
    </location>
</feature>
<organism evidence="13 14">
    <name type="scientific">Vulpes vulpes</name>
    <name type="common">Red fox</name>
    <dbReference type="NCBI Taxonomy" id="9627"/>
    <lineage>
        <taxon>Eukaryota</taxon>
        <taxon>Metazoa</taxon>
        <taxon>Chordata</taxon>
        <taxon>Craniata</taxon>
        <taxon>Vertebrata</taxon>
        <taxon>Euteleostomi</taxon>
        <taxon>Mammalia</taxon>
        <taxon>Eutheria</taxon>
        <taxon>Laurasiatheria</taxon>
        <taxon>Carnivora</taxon>
        <taxon>Caniformia</taxon>
        <taxon>Canidae</taxon>
        <taxon>Vulpes</taxon>
    </lineage>
</organism>
<feature type="compositionally biased region" description="Basic and acidic residues" evidence="8">
    <location>
        <begin position="1064"/>
        <end position="1080"/>
    </location>
</feature>
<dbReference type="InterPro" id="IPR001478">
    <property type="entry name" value="PDZ"/>
</dbReference>
<dbReference type="Gene3D" id="2.60.40.150">
    <property type="entry name" value="C2 domain"/>
    <property type="match status" value="2"/>
</dbReference>
<dbReference type="SUPFAM" id="SSF49562">
    <property type="entry name" value="C2 domain (Calcium/lipid-binding domain, CaLB)"/>
    <property type="match status" value="2"/>
</dbReference>
<evidence type="ECO:0000259" key="12">
    <source>
        <dbReference type="PROSITE" id="PS50916"/>
    </source>
</evidence>
<evidence type="ECO:0000259" key="11">
    <source>
        <dbReference type="PROSITE" id="PS50178"/>
    </source>
</evidence>
<feature type="domain" description="C2" evidence="9">
    <location>
        <begin position="742"/>
        <end position="865"/>
    </location>
</feature>
<proteinExistence type="predicted"/>
<keyword evidence="4" id="KW-0862">Zinc</keyword>
<dbReference type="CDD" id="cd04031">
    <property type="entry name" value="C2A_RIM1alpha"/>
    <property type="match status" value="1"/>
</dbReference>
<dbReference type="Pfam" id="PF22601">
    <property type="entry name" value="RIM2a_ZnF"/>
    <property type="match status" value="1"/>
</dbReference>
<dbReference type="InterPro" id="IPR011011">
    <property type="entry name" value="Znf_FYVE_PHD"/>
</dbReference>
<keyword evidence="1" id="KW-0479">Metal-binding</keyword>
<evidence type="ECO:0000256" key="1">
    <source>
        <dbReference type="ARBA" id="ARBA00022723"/>
    </source>
</evidence>
<evidence type="ECO:0000256" key="6">
    <source>
        <dbReference type="ARBA" id="ARBA00034103"/>
    </source>
</evidence>
<reference evidence="14" key="2">
    <citation type="submission" date="2025-08" db="UniProtKB">
        <authorList>
            <consortium name="RefSeq"/>
        </authorList>
    </citation>
    <scope>IDENTIFICATION</scope>
    <source>
        <tissue evidence="14">Cell line</tissue>
    </source>
</reference>
<dbReference type="SMART" id="SM00239">
    <property type="entry name" value="C2"/>
    <property type="match status" value="2"/>
</dbReference>
<dbReference type="InterPro" id="IPR013083">
    <property type="entry name" value="Znf_RING/FYVE/PHD"/>
</dbReference>
<evidence type="ECO:0000256" key="4">
    <source>
        <dbReference type="ARBA" id="ARBA00022833"/>
    </source>
</evidence>
<gene>
    <name evidence="14" type="primary">RIMS1</name>
</gene>
<keyword evidence="5" id="KW-0770">Synapse</keyword>
<dbReference type="RefSeq" id="XP_072591402.1">
    <property type="nucleotide sequence ID" value="XM_072735301.1"/>
</dbReference>
<dbReference type="PROSITE" id="PS50178">
    <property type="entry name" value="ZF_FYVE"/>
    <property type="match status" value="1"/>
</dbReference>
<feature type="region of interest" description="Disordered" evidence="8">
    <location>
        <begin position="1034"/>
        <end position="1147"/>
    </location>
</feature>
<dbReference type="CDD" id="cd04028">
    <property type="entry name" value="C2B_RIM1alpha"/>
    <property type="match status" value="1"/>
</dbReference>
<evidence type="ECO:0000256" key="7">
    <source>
        <dbReference type="PROSITE-ProRule" id="PRU00091"/>
    </source>
</evidence>
<dbReference type="Pfam" id="PF00168">
    <property type="entry name" value="C2"/>
    <property type="match status" value="2"/>
</dbReference>
<feature type="compositionally biased region" description="Polar residues" evidence="8">
    <location>
        <begin position="497"/>
        <end position="509"/>
    </location>
</feature>
<dbReference type="PROSITE" id="PS50004">
    <property type="entry name" value="C2"/>
    <property type="match status" value="2"/>
</dbReference>
<dbReference type="InterPro" id="IPR036034">
    <property type="entry name" value="PDZ_sf"/>
</dbReference>
<keyword evidence="3 7" id="KW-0863">Zinc-finger</keyword>
<feature type="domain" description="C2" evidence="9">
    <location>
        <begin position="1217"/>
        <end position="1335"/>
    </location>
</feature>